<dbReference type="STRING" id="1231336.L248_0628"/>
<evidence type="ECO:0000256" key="3">
    <source>
        <dbReference type="SAM" id="SignalP"/>
    </source>
</evidence>
<reference evidence="5" key="1">
    <citation type="journal article" date="2013" name="Genome Announc.">
        <title>Whole-Genome Sequencing of Lactobacillus shenzhenensis Strain LY-73T.</title>
        <authorList>
            <person name="Lin Z."/>
            <person name="Liu Z."/>
            <person name="Yang R."/>
            <person name="Zou Y."/>
            <person name="Wan D."/>
            <person name="Chen J."/>
            <person name="Guo M."/>
            <person name="Zhao J."/>
            <person name="Fang C."/>
            <person name="Yang R."/>
            <person name="Liu F."/>
        </authorList>
    </citation>
    <scope>NUCLEOTIDE SEQUENCE [LARGE SCALE GENOMIC DNA]</scope>
    <source>
        <strain evidence="5">LY-73</strain>
    </source>
</reference>
<dbReference type="eggNOG" id="COG0810">
    <property type="taxonomic scope" value="Bacteria"/>
</dbReference>
<dbReference type="Pfam" id="PF19258">
    <property type="entry name" value="KxYKxGKxW_sig"/>
    <property type="match status" value="1"/>
</dbReference>
<dbReference type="RefSeq" id="WP_022529960.1">
    <property type="nucleotide sequence ID" value="NZ_KI271593.1"/>
</dbReference>
<sequence>MNQKVRYRLYKTGKRWVAGALVVSLLGPLAGPAVVQATSAAGESISRAATIKKPIIFVDYFSGKEIGRVVTDVPKEAKYVVQAPRNYAFYGKPITTIYPVDETPLTYQVYSTTQEFSKQIQYKAGDDVVSTWTMSGLPFAKKQVLPPPNTGYQFVGKAPTVEFLDNEPFVVQVKVKEMSFELWLVDHETGEVLQKYTVKRPYGTKYDTQQAIADTVYRLADGEPRHLEISHATKYQLRVIAPKKYHKTLTYQYAGKTIGQETITGTAAETYDRTEYLPTGYELAEDVEETAIITDDTEDIIPVVRQMVYRTVDFRNEHNGALGHEVVRGYYGDVGIAEIPAYLAADYRALHPDDLRVELNTYEDIQIILYPKPKPPVVPDPDPEPEKPIPPVDPDPDPEPEPEIPDPEVPDPEPEPENPDPEIPDPGPEPETPDPEVPDPEPEPEKPVPPVVVPPIEPDPEVDPPGIVPPIGDLLTMREARQVVAVKQTAVLYKDKAAKVKTDRVLGRDTRWQAYREVVDADGQVVGYHLGGEQFVKASDAVVVDMTRGVFTVRHPDKPKWAIATWTTSNRPVQIIKAGSRWQTFGKRQLNDGHWYHDVGGGQYVRADHGTWQKK</sequence>
<evidence type="ECO:0000313" key="4">
    <source>
        <dbReference type="EMBL" id="ERL64709.1"/>
    </source>
</evidence>
<feature type="compositionally biased region" description="Acidic residues" evidence="2">
    <location>
        <begin position="431"/>
        <end position="442"/>
    </location>
</feature>
<feature type="chain" id="PRO_5039484031" evidence="3">
    <location>
        <begin position="36"/>
        <end position="615"/>
    </location>
</feature>
<proteinExistence type="predicted"/>
<feature type="compositionally biased region" description="Pro residues" evidence="2">
    <location>
        <begin position="447"/>
        <end position="457"/>
    </location>
</feature>
<dbReference type="EMBL" id="KI271593">
    <property type="protein sequence ID" value="ERL64709.1"/>
    <property type="molecule type" value="Genomic_DNA"/>
</dbReference>
<dbReference type="OrthoDB" id="2296576at2"/>
<feature type="compositionally biased region" description="Acidic residues" evidence="2">
    <location>
        <begin position="394"/>
        <end position="423"/>
    </location>
</feature>
<evidence type="ECO:0000256" key="1">
    <source>
        <dbReference type="ARBA" id="ARBA00022729"/>
    </source>
</evidence>
<feature type="signal peptide" evidence="3">
    <location>
        <begin position="1"/>
        <end position="35"/>
    </location>
</feature>
<dbReference type="HOGENOM" id="CLU_374203_0_0_9"/>
<evidence type="ECO:0000313" key="5">
    <source>
        <dbReference type="Proteomes" id="UP000030647"/>
    </source>
</evidence>
<gene>
    <name evidence="4" type="ORF">L248_0628</name>
</gene>
<dbReference type="NCBIfam" id="TIGR03715">
    <property type="entry name" value="KxYKxGKxW"/>
    <property type="match status" value="1"/>
</dbReference>
<feature type="region of interest" description="Disordered" evidence="2">
    <location>
        <begin position="373"/>
        <end position="465"/>
    </location>
</feature>
<accession>U4TKH0</accession>
<keyword evidence="1 3" id="KW-0732">Signal</keyword>
<evidence type="ECO:0000256" key="2">
    <source>
        <dbReference type="SAM" id="MobiDB-lite"/>
    </source>
</evidence>
<organism evidence="4 5">
    <name type="scientific">Schleiferilactobacillus shenzhenensis LY-73</name>
    <dbReference type="NCBI Taxonomy" id="1231336"/>
    <lineage>
        <taxon>Bacteria</taxon>
        <taxon>Bacillati</taxon>
        <taxon>Bacillota</taxon>
        <taxon>Bacilli</taxon>
        <taxon>Lactobacillales</taxon>
        <taxon>Lactobacillaceae</taxon>
        <taxon>Schleiferilactobacillus</taxon>
    </lineage>
</organism>
<dbReference type="Proteomes" id="UP000030647">
    <property type="component" value="Unassembled WGS sequence"/>
</dbReference>
<dbReference type="AlphaFoldDB" id="U4TKH0"/>
<name>U4TKH0_9LACO</name>
<dbReference type="InterPro" id="IPR022263">
    <property type="entry name" value="KxYKxGKxW"/>
</dbReference>
<keyword evidence="5" id="KW-1185">Reference proteome</keyword>
<protein>
    <submittedName>
        <fullName evidence="4">Uncharacterized protein</fullName>
    </submittedName>
</protein>